<reference evidence="2" key="2">
    <citation type="submission" date="2020-05" db="UniProtKB">
        <authorList>
            <consortium name="EnsemblMetazoa"/>
        </authorList>
    </citation>
    <scope>IDENTIFICATION</scope>
    <source>
        <strain evidence="2">A-37</strain>
    </source>
</reference>
<dbReference type="EMBL" id="AXCM01004970">
    <property type="status" value="NOT_ANNOTATED_CDS"/>
    <property type="molecule type" value="Genomic_DNA"/>
</dbReference>
<sequence length="207" mass="24105">MEDSDRKLAKLHETIGELESDIKPIQKKLEQLALRLNCYSFRNAGSQLGAKLNDELKVAEQQLDQVKVQLQKELEQKQRTKEQNNREIQKLRKTLDELRWEETEIVRLGGELDELAALNLSAELSQLQSKKDQVQQEQDQLKRIMECKAKSIKTLRQNIANQHLQERDLIDNRDLKRLIRETTYLELAMSVKNMGETEVGRRNVTGS</sequence>
<keyword evidence="1" id="KW-0175">Coiled coil</keyword>
<dbReference type="EnsemblMetazoa" id="ACUA017318-RA">
    <property type="protein sequence ID" value="ACUA017318-PA"/>
    <property type="gene ID" value="ACUA017318"/>
</dbReference>
<organism evidence="2 3">
    <name type="scientific">Anopheles culicifacies</name>
    <dbReference type="NCBI Taxonomy" id="139723"/>
    <lineage>
        <taxon>Eukaryota</taxon>
        <taxon>Metazoa</taxon>
        <taxon>Ecdysozoa</taxon>
        <taxon>Arthropoda</taxon>
        <taxon>Hexapoda</taxon>
        <taxon>Insecta</taxon>
        <taxon>Pterygota</taxon>
        <taxon>Neoptera</taxon>
        <taxon>Endopterygota</taxon>
        <taxon>Diptera</taxon>
        <taxon>Nematocera</taxon>
        <taxon>Culicoidea</taxon>
        <taxon>Culicidae</taxon>
        <taxon>Anophelinae</taxon>
        <taxon>Anopheles</taxon>
        <taxon>culicifacies species complex</taxon>
    </lineage>
</organism>
<dbReference type="AlphaFoldDB" id="A0A182MFX6"/>
<name>A0A182MFX6_9DIPT</name>
<evidence type="ECO:0000313" key="3">
    <source>
        <dbReference type="Proteomes" id="UP000075883"/>
    </source>
</evidence>
<evidence type="ECO:0000313" key="2">
    <source>
        <dbReference type="EnsemblMetazoa" id="ACUA017318-PA"/>
    </source>
</evidence>
<dbReference type="EMBL" id="AXCM01004969">
    <property type="status" value="NOT_ANNOTATED_CDS"/>
    <property type="molecule type" value="Genomic_DNA"/>
</dbReference>
<proteinExistence type="predicted"/>
<protein>
    <submittedName>
        <fullName evidence="2">Uncharacterized protein</fullName>
    </submittedName>
</protein>
<keyword evidence="3" id="KW-1185">Reference proteome</keyword>
<reference evidence="3" key="1">
    <citation type="submission" date="2013-09" db="EMBL/GenBank/DDBJ databases">
        <title>The Genome Sequence of Anopheles culicifacies species A.</title>
        <authorList>
            <consortium name="The Broad Institute Genomics Platform"/>
            <person name="Neafsey D.E."/>
            <person name="Besansky N."/>
            <person name="Howell P."/>
            <person name="Walton C."/>
            <person name="Young S.K."/>
            <person name="Zeng Q."/>
            <person name="Gargeya S."/>
            <person name="Fitzgerald M."/>
            <person name="Haas B."/>
            <person name="Abouelleil A."/>
            <person name="Allen A.W."/>
            <person name="Alvarado L."/>
            <person name="Arachchi H.M."/>
            <person name="Berlin A.M."/>
            <person name="Chapman S.B."/>
            <person name="Gainer-Dewar J."/>
            <person name="Goldberg J."/>
            <person name="Griggs A."/>
            <person name="Gujja S."/>
            <person name="Hansen M."/>
            <person name="Howarth C."/>
            <person name="Imamovic A."/>
            <person name="Ireland A."/>
            <person name="Larimer J."/>
            <person name="McCowan C."/>
            <person name="Murphy C."/>
            <person name="Pearson M."/>
            <person name="Poon T.W."/>
            <person name="Priest M."/>
            <person name="Roberts A."/>
            <person name="Saif S."/>
            <person name="Shea T."/>
            <person name="Sisk P."/>
            <person name="Sykes S."/>
            <person name="Wortman J."/>
            <person name="Nusbaum C."/>
            <person name="Birren B."/>
        </authorList>
    </citation>
    <scope>NUCLEOTIDE SEQUENCE [LARGE SCALE GENOMIC DNA]</scope>
    <source>
        <strain evidence="3">A-37</strain>
    </source>
</reference>
<dbReference type="Proteomes" id="UP000075883">
    <property type="component" value="Unassembled WGS sequence"/>
</dbReference>
<feature type="coiled-coil region" evidence="1">
    <location>
        <begin position="49"/>
        <end position="147"/>
    </location>
</feature>
<dbReference type="STRING" id="139723.A0A182MFX6"/>
<accession>A0A182MFX6</accession>
<evidence type="ECO:0000256" key="1">
    <source>
        <dbReference type="SAM" id="Coils"/>
    </source>
</evidence>
<dbReference type="VEuPathDB" id="VectorBase:ACUA017318"/>